<evidence type="ECO:0000256" key="1">
    <source>
        <dbReference type="ARBA" id="ARBA00004496"/>
    </source>
</evidence>
<feature type="compositionally biased region" description="Low complexity" evidence="9">
    <location>
        <begin position="685"/>
        <end position="716"/>
    </location>
</feature>
<dbReference type="InterPro" id="IPR041020">
    <property type="entry name" value="PH_16"/>
</dbReference>
<organism evidence="12 13">
    <name type="scientific">Petromyzon marinus</name>
    <name type="common">Sea lamprey</name>
    <dbReference type="NCBI Taxonomy" id="7757"/>
    <lineage>
        <taxon>Eukaryota</taxon>
        <taxon>Metazoa</taxon>
        <taxon>Chordata</taxon>
        <taxon>Craniata</taxon>
        <taxon>Vertebrata</taxon>
        <taxon>Cyclostomata</taxon>
        <taxon>Hyperoartia</taxon>
        <taxon>Petromyzontiformes</taxon>
        <taxon>Petromyzontidae</taxon>
        <taxon>Petromyzon</taxon>
    </lineage>
</organism>
<dbReference type="InterPro" id="IPR000219">
    <property type="entry name" value="DH_dom"/>
</dbReference>
<dbReference type="PANTHER" id="PTHR13944:SF21">
    <property type="entry name" value="CYSTS, ISOFORM C"/>
    <property type="match status" value="1"/>
</dbReference>
<accession>A0AAJ7TVF6</accession>
<evidence type="ECO:0000313" key="12">
    <source>
        <dbReference type="Proteomes" id="UP001318040"/>
    </source>
</evidence>
<dbReference type="GO" id="GO:0005085">
    <property type="term" value="F:guanyl-nucleotide exchange factor activity"/>
    <property type="evidence" value="ECO:0007669"/>
    <property type="project" value="UniProtKB-KW"/>
</dbReference>
<evidence type="ECO:0000256" key="9">
    <source>
        <dbReference type="SAM" id="MobiDB-lite"/>
    </source>
</evidence>
<dbReference type="Pfam" id="PF17838">
    <property type="entry name" value="PH_16"/>
    <property type="match status" value="1"/>
</dbReference>
<feature type="region of interest" description="Disordered" evidence="9">
    <location>
        <begin position="1"/>
        <end position="217"/>
    </location>
</feature>
<evidence type="ECO:0000256" key="2">
    <source>
        <dbReference type="ARBA" id="ARBA00022490"/>
    </source>
</evidence>
<dbReference type="SMART" id="SM00325">
    <property type="entry name" value="RhoGEF"/>
    <property type="match status" value="1"/>
</dbReference>
<evidence type="ECO:0000256" key="7">
    <source>
        <dbReference type="ARBA" id="ARBA00022833"/>
    </source>
</evidence>
<keyword evidence="5" id="KW-0479">Metal-binding</keyword>
<name>A0AAJ7TVF6_PETMA</name>
<feature type="region of interest" description="Disordered" evidence="9">
    <location>
        <begin position="1066"/>
        <end position="1122"/>
    </location>
</feature>
<dbReference type="InterPro" id="IPR035899">
    <property type="entry name" value="DBL_dom_sf"/>
</dbReference>
<dbReference type="RefSeq" id="XP_032824863.1">
    <property type="nucleotide sequence ID" value="XM_032968972.1"/>
</dbReference>
<feature type="compositionally biased region" description="Basic and acidic residues" evidence="9">
    <location>
        <begin position="105"/>
        <end position="121"/>
    </location>
</feature>
<dbReference type="InterPro" id="IPR011993">
    <property type="entry name" value="PH-like_dom_sf"/>
</dbReference>
<feature type="compositionally biased region" description="Low complexity" evidence="9">
    <location>
        <begin position="1168"/>
        <end position="1195"/>
    </location>
</feature>
<feature type="region of interest" description="Disordered" evidence="9">
    <location>
        <begin position="1138"/>
        <end position="1319"/>
    </location>
</feature>
<keyword evidence="7" id="KW-0862">Zinc</keyword>
<dbReference type="PANTHER" id="PTHR13944">
    <property type="entry name" value="AGAP007712-PA"/>
    <property type="match status" value="1"/>
</dbReference>
<keyword evidence="3" id="KW-0597">Phosphoprotein</keyword>
<feature type="compositionally biased region" description="Polar residues" evidence="9">
    <location>
        <begin position="1089"/>
        <end position="1112"/>
    </location>
</feature>
<dbReference type="InterPro" id="IPR051632">
    <property type="entry name" value="Rho_GEF"/>
</dbReference>
<feature type="region of interest" description="Disordered" evidence="9">
    <location>
        <begin position="283"/>
        <end position="415"/>
    </location>
</feature>
<dbReference type="GO" id="GO:0005737">
    <property type="term" value="C:cytoplasm"/>
    <property type="evidence" value="ECO:0007669"/>
    <property type="project" value="UniProtKB-SubCell"/>
</dbReference>
<evidence type="ECO:0000256" key="3">
    <source>
        <dbReference type="ARBA" id="ARBA00022553"/>
    </source>
</evidence>
<dbReference type="GO" id="GO:0035023">
    <property type="term" value="P:regulation of Rho protein signal transduction"/>
    <property type="evidence" value="ECO:0007669"/>
    <property type="project" value="TreeGrafter"/>
</dbReference>
<feature type="compositionally biased region" description="Polar residues" evidence="9">
    <location>
        <begin position="58"/>
        <end position="68"/>
    </location>
</feature>
<dbReference type="SMART" id="SM00233">
    <property type="entry name" value="PH"/>
    <property type="match status" value="1"/>
</dbReference>
<dbReference type="PROSITE" id="PS50010">
    <property type="entry name" value="DH_2"/>
    <property type="match status" value="1"/>
</dbReference>
<evidence type="ECO:0000256" key="4">
    <source>
        <dbReference type="ARBA" id="ARBA00022658"/>
    </source>
</evidence>
<feature type="compositionally biased region" description="Low complexity" evidence="9">
    <location>
        <begin position="1074"/>
        <end position="1088"/>
    </location>
</feature>
<feature type="domain" description="DH" evidence="11">
    <location>
        <begin position="453"/>
        <end position="650"/>
    </location>
</feature>
<keyword evidence="12" id="KW-1185">Reference proteome</keyword>
<evidence type="ECO:0000259" key="11">
    <source>
        <dbReference type="PROSITE" id="PS50010"/>
    </source>
</evidence>
<feature type="compositionally biased region" description="Pro residues" evidence="9">
    <location>
        <begin position="1"/>
        <end position="14"/>
    </location>
</feature>
<feature type="compositionally biased region" description="Acidic residues" evidence="9">
    <location>
        <begin position="401"/>
        <end position="415"/>
    </location>
</feature>
<feature type="compositionally biased region" description="Basic and acidic residues" evidence="9">
    <location>
        <begin position="148"/>
        <end position="159"/>
    </location>
</feature>
<reference evidence="13" key="1">
    <citation type="submission" date="2025-08" db="UniProtKB">
        <authorList>
            <consortium name="RefSeq"/>
        </authorList>
    </citation>
    <scope>IDENTIFICATION</scope>
    <source>
        <tissue evidence="13">Sperm</tissue>
    </source>
</reference>
<keyword evidence="6" id="KW-0863">Zinc-finger</keyword>
<dbReference type="SUPFAM" id="SSF48065">
    <property type="entry name" value="DBL homology domain (DH-domain)"/>
    <property type="match status" value="1"/>
</dbReference>
<evidence type="ECO:0000256" key="8">
    <source>
        <dbReference type="ARBA" id="ARBA00023054"/>
    </source>
</evidence>
<dbReference type="SUPFAM" id="SSF50729">
    <property type="entry name" value="PH domain-like"/>
    <property type="match status" value="1"/>
</dbReference>
<dbReference type="InterPro" id="IPR001849">
    <property type="entry name" value="PH_domain"/>
</dbReference>
<dbReference type="Gene3D" id="2.30.29.30">
    <property type="entry name" value="Pleckstrin-homology domain (PH domain)/Phosphotyrosine-binding domain (PTB)"/>
    <property type="match status" value="1"/>
</dbReference>
<sequence length="1319" mass="139977">MGEPGPPRMCPPEGTPMASRRHSWELPQPAAGNTAHVAAARRPSSLPCQSRDEVFQEMGSTEEASSCTHHADGFDGDGSTGTSEPLGETEDGQSKRSSLQQLQELIRRHDAGIQGRSETRPNHSGLSIYDFLREIDRESGPGLPETRPGSEESGPRRGDAAPGLEKPARSFGLFRNRRVTGVSKARGDPVPDLRAAGLGLKSRPRPQTPPPRTQRSIRPIVHNTGDALGLAVNGVLFGETATQPLGDDGLPGGVSALRERPLGGPMAMALSLCAVPLRQSRPVASALPSPRRTSPSVARELPTSVDARVSPSPLARSASFCDLVSPTSEQASEGSGPTTMRPRALSTDSTLSLSRPHHGSSAQSQHGSSVPCSPTGSAAAPPDGSWPNAGSEVAWEHEEAEHEEEEEEVEEDDDWDAEAERVLHEGASVLAAGSWGATVDPDFARRQPRAVSQRQEVIYELMQTEAHVLRTLRVALRVYARGLRRHAGLAPEAVRRLVPCAPALARVHAAFLRAMLARRRQALGSGGSGDFLVTRLGDVLLQQFSGACGERLVSTYAEFCSRHREALALHKELLARDRKFQAFIQKQSRSPEVYRMGIPECILLVTQRITKYPVLIERILQHTEAHTKEHEDVTRALRRVREAVSAVDARVCERSLDARLAHIVARLCDGARVSVSSAAAAAAAPPLPLSSSQQQQQQQQQQQASPAGSAGSSRPPAGDDATASGAGELGPRSWGRLLHEGVVALKSGGGRMKDTLLLLLSDSLVFLQERDNKYAFASLDRKPAEVPLRGLFVREIANDERGLFLLYDSEQGPHMYEVHLASRDARDSWRERIRQAAAERYQEPRMHRASVKETSAPSRQAAPERAEQVGGQDDWAEVCAEPQVPTRIRAMIDEAIRHAESLEGLVSAYQATGLCSGGAVARQDSTVSCCAAPGRSCKGAAAAAGAGAVVVVGRGHDGAGRDGSETHAGPHRANSLAALESGGLLTTAGLEAKGILTRSDSSLLSHFSKEWRHLPDMQKCASCPASTGRPITITSFGKTQGEVVGKAQELTRLLCSIKSALFLPNSSPLEGPDSTSSSRSSVTESSSTVGTNRSESSSALGTSVVSNSSSAAGTAMTPDAEQPLIHTSALAEAEWGRTRAAGGHPSTTSDPAEGPGTTWWKSRGLGRRGSLGTTSSSSLSSSSSSTSSLSSRSSSAVAGMGLGAGPAPVRAAATSGQQQQEEASDEKSQQRRLVGAGILNRWRGQSLPGRDADCHPTGRAGGKAGGAGPGTEGGDTLSRRHPHPSTALLRSFMREEEERRGRARPTEEKEARSRGHFVA</sequence>
<dbReference type="Proteomes" id="UP001318040">
    <property type="component" value="Chromosome 40"/>
</dbReference>
<evidence type="ECO:0000259" key="10">
    <source>
        <dbReference type="PROSITE" id="PS50003"/>
    </source>
</evidence>
<protein>
    <submittedName>
        <fullName evidence="13">Rho guanine nucleotide exchange factor 18-like isoform X2</fullName>
    </submittedName>
</protein>
<feature type="region of interest" description="Disordered" evidence="9">
    <location>
        <begin position="685"/>
        <end position="732"/>
    </location>
</feature>
<dbReference type="GO" id="GO:0008270">
    <property type="term" value="F:zinc ion binding"/>
    <property type="evidence" value="ECO:0007669"/>
    <property type="project" value="UniProtKB-KW"/>
</dbReference>
<evidence type="ECO:0000256" key="5">
    <source>
        <dbReference type="ARBA" id="ARBA00022723"/>
    </source>
</evidence>
<gene>
    <name evidence="13" type="primary">LOC116950851</name>
</gene>
<keyword evidence="8" id="KW-0175">Coiled coil</keyword>
<dbReference type="Gene3D" id="1.20.900.10">
    <property type="entry name" value="Dbl homology (DH) domain"/>
    <property type="match status" value="1"/>
</dbReference>
<evidence type="ECO:0000256" key="6">
    <source>
        <dbReference type="ARBA" id="ARBA00022771"/>
    </source>
</evidence>
<feature type="compositionally biased region" description="Polar residues" evidence="9">
    <location>
        <begin position="325"/>
        <end position="338"/>
    </location>
</feature>
<feature type="region of interest" description="Disordered" evidence="9">
    <location>
        <begin position="840"/>
        <end position="874"/>
    </location>
</feature>
<proteinExistence type="predicted"/>
<feature type="compositionally biased region" description="Basic and acidic residues" evidence="9">
    <location>
        <begin position="1292"/>
        <end position="1313"/>
    </location>
</feature>
<keyword evidence="2" id="KW-0963">Cytoplasm</keyword>
<dbReference type="PROSITE" id="PS50003">
    <property type="entry name" value="PH_DOMAIN"/>
    <property type="match status" value="1"/>
</dbReference>
<keyword evidence="4" id="KW-0344">Guanine-nucleotide releasing factor</keyword>
<feature type="domain" description="PH" evidence="10">
    <location>
        <begin position="736"/>
        <end position="838"/>
    </location>
</feature>
<evidence type="ECO:0000313" key="13">
    <source>
        <dbReference type="RefSeq" id="XP_032824863.1"/>
    </source>
</evidence>
<dbReference type="FunFam" id="1.20.900.10:FF:000004">
    <property type="entry name" value="Rho guanine nucleotide exchange factor 2"/>
    <property type="match status" value="1"/>
</dbReference>
<feature type="compositionally biased region" description="Low complexity" evidence="9">
    <location>
        <begin position="359"/>
        <end position="369"/>
    </location>
</feature>
<feature type="compositionally biased region" description="Gly residues" evidence="9">
    <location>
        <begin position="1259"/>
        <end position="1273"/>
    </location>
</feature>
<comment type="subcellular location">
    <subcellularLocation>
        <location evidence="1">Cytoplasm</location>
    </subcellularLocation>
</comment>
<dbReference type="Pfam" id="PF00621">
    <property type="entry name" value="RhoGEF"/>
    <property type="match status" value="1"/>
</dbReference>
<dbReference type="CDD" id="cd00160">
    <property type="entry name" value="RhoGEF"/>
    <property type="match status" value="1"/>
</dbReference>